<feature type="chain" id="PRO_5029459267" evidence="2">
    <location>
        <begin position="24"/>
        <end position="116"/>
    </location>
</feature>
<evidence type="ECO:0000313" key="4">
    <source>
        <dbReference type="Proteomes" id="UP000002358"/>
    </source>
</evidence>
<accession>A0A7M6ULQ2</accession>
<dbReference type="AlphaFoldDB" id="A0A7M6ULQ2"/>
<dbReference type="Proteomes" id="UP000002358">
    <property type="component" value="Chromosome 3"/>
</dbReference>
<evidence type="ECO:0000256" key="2">
    <source>
        <dbReference type="SAM" id="SignalP"/>
    </source>
</evidence>
<protein>
    <submittedName>
        <fullName evidence="3">Uncharacterized protein</fullName>
    </submittedName>
</protein>
<sequence length="116" mass="12926">MAQKKVFLALACLAIILATNAEAQEIKFTDEQLQSFKEEIDKLVAEKKASCENHEKVCQELSTGGSFDFSKLCEMIFKTYLCEGPHDIDTVRRIANNLFSASKEAVKSATDSNDDQ</sequence>
<organism evidence="3 4">
    <name type="scientific">Nasonia vitripennis</name>
    <name type="common">Parasitic wasp</name>
    <dbReference type="NCBI Taxonomy" id="7425"/>
    <lineage>
        <taxon>Eukaryota</taxon>
        <taxon>Metazoa</taxon>
        <taxon>Ecdysozoa</taxon>
        <taxon>Arthropoda</taxon>
        <taxon>Hexapoda</taxon>
        <taxon>Insecta</taxon>
        <taxon>Pterygota</taxon>
        <taxon>Neoptera</taxon>
        <taxon>Endopterygota</taxon>
        <taxon>Hymenoptera</taxon>
        <taxon>Apocrita</taxon>
        <taxon>Proctotrupomorpha</taxon>
        <taxon>Chalcidoidea</taxon>
        <taxon>Pteromalidae</taxon>
        <taxon>Pteromalinae</taxon>
        <taxon>Nasonia</taxon>
    </lineage>
</organism>
<dbReference type="KEGG" id="nvi:100302000"/>
<feature type="signal peptide" evidence="2">
    <location>
        <begin position="1"/>
        <end position="23"/>
    </location>
</feature>
<name>A0A7M6ULQ2_NASVI</name>
<evidence type="ECO:0000256" key="1">
    <source>
        <dbReference type="SAM" id="Coils"/>
    </source>
</evidence>
<evidence type="ECO:0000313" key="3">
    <source>
        <dbReference type="EnsemblMetazoa" id="NP_001155028"/>
    </source>
</evidence>
<dbReference type="InParanoid" id="A0A7M6ULQ2"/>
<keyword evidence="2" id="KW-0732">Signal</keyword>
<keyword evidence="1" id="KW-0175">Coiled coil</keyword>
<dbReference type="EnsemblMetazoa" id="NM_001161556">
    <property type="protein sequence ID" value="NP_001155028"/>
    <property type="gene ID" value="LOC100302000"/>
</dbReference>
<feature type="coiled-coil region" evidence="1">
    <location>
        <begin position="26"/>
        <end position="53"/>
    </location>
</feature>
<gene>
    <name evidence="3" type="primary">100302000</name>
</gene>
<proteinExistence type="predicted"/>
<keyword evidence="4" id="KW-1185">Reference proteome</keyword>
<reference evidence="3" key="1">
    <citation type="submission" date="2021-01" db="UniProtKB">
        <authorList>
            <consortium name="EnsemblMetazoa"/>
        </authorList>
    </citation>
    <scope>IDENTIFICATION</scope>
</reference>